<gene>
    <name evidence="1" type="ORF">UR67_C0002G0182</name>
</gene>
<reference evidence="1 2" key="1">
    <citation type="journal article" date="2015" name="Nature">
        <title>rRNA introns, odd ribosomes, and small enigmatic genomes across a large radiation of phyla.</title>
        <authorList>
            <person name="Brown C.T."/>
            <person name="Hug L.A."/>
            <person name="Thomas B.C."/>
            <person name="Sharon I."/>
            <person name="Castelle C.J."/>
            <person name="Singh A."/>
            <person name="Wilkins M.J."/>
            <person name="Williams K.H."/>
            <person name="Banfield J.F."/>
        </authorList>
    </citation>
    <scope>NUCLEOTIDE SEQUENCE [LARGE SCALE GENOMIC DNA]</scope>
</reference>
<dbReference type="InterPro" id="IPR038390">
    <property type="entry name" value="Metal_Tscrpt_repr_sf"/>
</dbReference>
<name>A0A0G0ERS2_UNCC3</name>
<dbReference type="PANTHER" id="PTHR33677">
    <property type="entry name" value="TRANSCRIPTIONAL REPRESSOR FRMR-RELATED"/>
    <property type="match status" value="1"/>
</dbReference>
<dbReference type="Pfam" id="PF02583">
    <property type="entry name" value="Trns_repr_metal"/>
    <property type="match status" value="1"/>
</dbReference>
<evidence type="ECO:0000313" key="1">
    <source>
        <dbReference type="EMBL" id="KKP70062.1"/>
    </source>
</evidence>
<dbReference type="Gene3D" id="1.20.58.1000">
    <property type="entry name" value="Metal-sensitive repressor, helix protomer"/>
    <property type="match status" value="1"/>
</dbReference>
<comment type="caution">
    <text evidence="1">The sequence shown here is derived from an EMBL/GenBank/DDBJ whole genome shotgun (WGS) entry which is preliminary data.</text>
</comment>
<dbReference type="GO" id="GO:0046872">
    <property type="term" value="F:metal ion binding"/>
    <property type="evidence" value="ECO:0007669"/>
    <property type="project" value="InterPro"/>
</dbReference>
<accession>A0A0G0ERS2</accession>
<proteinExistence type="predicted"/>
<dbReference type="GO" id="GO:0003677">
    <property type="term" value="F:DNA binding"/>
    <property type="evidence" value="ECO:0007669"/>
    <property type="project" value="InterPro"/>
</dbReference>
<protein>
    <recommendedName>
        <fullName evidence="3">Copper-sensing transcriptional repressor CsoR</fullName>
    </recommendedName>
</protein>
<organism evidence="1 2">
    <name type="scientific">candidate division CPR3 bacterium GW2011_GWF2_35_18</name>
    <dbReference type="NCBI Taxonomy" id="1618350"/>
    <lineage>
        <taxon>Bacteria</taxon>
        <taxon>Bacteria division CPR3</taxon>
    </lineage>
</organism>
<dbReference type="STRING" id="1618350.UR67_C0002G0182"/>
<dbReference type="GO" id="GO:0045892">
    <property type="term" value="P:negative regulation of DNA-templated transcription"/>
    <property type="evidence" value="ECO:0007669"/>
    <property type="project" value="UniProtKB-ARBA"/>
</dbReference>
<dbReference type="Proteomes" id="UP000034581">
    <property type="component" value="Unassembled WGS sequence"/>
</dbReference>
<dbReference type="InterPro" id="IPR003735">
    <property type="entry name" value="Metal_Tscrpt_repr"/>
</dbReference>
<dbReference type="EMBL" id="LBQB01000002">
    <property type="protein sequence ID" value="KKP70062.1"/>
    <property type="molecule type" value="Genomic_DNA"/>
</dbReference>
<sequence>MTNIKYFYMLKEFPEEKKQILITLKKASSHISKIEEMVNEDKYCIEIIQQMKAVHGLIHSAMDKTLELHLTSCFKEGMKSGTEIRRKRLIGEVIQVTKINNQ</sequence>
<evidence type="ECO:0008006" key="3">
    <source>
        <dbReference type="Google" id="ProtNLM"/>
    </source>
</evidence>
<evidence type="ECO:0000313" key="2">
    <source>
        <dbReference type="Proteomes" id="UP000034581"/>
    </source>
</evidence>
<dbReference type="AlphaFoldDB" id="A0A0G0ERS2"/>